<feature type="domain" description="FAD/NAD(P)-binding" evidence="8">
    <location>
        <begin position="6"/>
        <end position="317"/>
    </location>
</feature>
<comment type="similarity">
    <text evidence="1">Belongs to the NADH dehydrogenase family.</text>
</comment>
<evidence type="ECO:0000256" key="5">
    <source>
        <dbReference type="ARBA" id="ARBA00023002"/>
    </source>
</evidence>
<dbReference type="EMBL" id="CP154795">
    <property type="protein sequence ID" value="XAN06096.1"/>
    <property type="molecule type" value="Genomic_DNA"/>
</dbReference>
<dbReference type="InterPro" id="IPR023753">
    <property type="entry name" value="FAD/NAD-binding_dom"/>
</dbReference>
<protein>
    <recommendedName>
        <fullName evidence="2">NADH:ubiquinone reductase (non-electrogenic)</fullName>
        <ecNumber evidence="2">1.6.5.9</ecNumber>
    </recommendedName>
</protein>
<keyword evidence="6" id="KW-0520">NAD</keyword>
<evidence type="ECO:0000256" key="7">
    <source>
        <dbReference type="ARBA" id="ARBA00047599"/>
    </source>
</evidence>
<keyword evidence="5 9" id="KW-0560">Oxidoreductase</keyword>
<comment type="catalytic activity">
    <reaction evidence="7">
        <text>a quinone + NADH + H(+) = a quinol + NAD(+)</text>
        <dbReference type="Rhea" id="RHEA:46160"/>
        <dbReference type="ChEBI" id="CHEBI:15378"/>
        <dbReference type="ChEBI" id="CHEBI:24646"/>
        <dbReference type="ChEBI" id="CHEBI:57540"/>
        <dbReference type="ChEBI" id="CHEBI:57945"/>
        <dbReference type="ChEBI" id="CHEBI:132124"/>
        <dbReference type="EC" id="1.6.5.9"/>
    </reaction>
</comment>
<dbReference type="EC" id="1.6.5.9" evidence="2"/>
<evidence type="ECO:0000256" key="3">
    <source>
        <dbReference type="ARBA" id="ARBA00022630"/>
    </source>
</evidence>
<dbReference type="SUPFAM" id="SSF51905">
    <property type="entry name" value="FAD/NAD(P)-binding domain"/>
    <property type="match status" value="1"/>
</dbReference>
<dbReference type="InterPro" id="IPR036188">
    <property type="entry name" value="FAD/NAD-bd_sf"/>
</dbReference>
<dbReference type="Pfam" id="PF07992">
    <property type="entry name" value="Pyr_redox_2"/>
    <property type="match status" value="1"/>
</dbReference>
<dbReference type="GO" id="GO:0016491">
    <property type="term" value="F:oxidoreductase activity"/>
    <property type="evidence" value="ECO:0007669"/>
    <property type="project" value="UniProtKB-KW"/>
</dbReference>
<proteinExistence type="inferred from homology"/>
<dbReference type="RefSeq" id="WP_425307535.1">
    <property type="nucleotide sequence ID" value="NZ_CP154795.1"/>
</dbReference>
<dbReference type="PRINTS" id="PR00368">
    <property type="entry name" value="FADPNR"/>
</dbReference>
<keyword evidence="4" id="KW-0274">FAD</keyword>
<dbReference type="InterPro" id="IPR045024">
    <property type="entry name" value="NDH-2"/>
</dbReference>
<evidence type="ECO:0000256" key="6">
    <source>
        <dbReference type="ARBA" id="ARBA00023027"/>
    </source>
</evidence>
<keyword evidence="10" id="KW-1185">Reference proteome</keyword>
<reference evidence="9 10" key="1">
    <citation type="submission" date="2024-04" db="EMBL/GenBank/DDBJ databases">
        <title>Isolation of an actinomycete strain from pig manure.</title>
        <authorList>
            <person name="Gong T."/>
            <person name="Yu Z."/>
            <person name="An M."/>
            <person name="Wei C."/>
            <person name="Yang W."/>
            <person name="Liu L."/>
        </authorList>
    </citation>
    <scope>NUCLEOTIDE SEQUENCE [LARGE SCALE GENOMIC DNA]</scope>
    <source>
        <strain evidence="9 10">ZF39</strain>
    </source>
</reference>
<evidence type="ECO:0000313" key="9">
    <source>
        <dbReference type="EMBL" id="XAN06096.1"/>
    </source>
</evidence>
<dbReference type="PRINTS" id="PR00411">
    <property type="entry name" value="PNDRDTASEI"/>
</dbReference>
<evidence type="ECO:0000259" key="8">
    <source>
        <dbReference type="Pfam" id="PF07992"/>
    </source>
</evidence>
<accession>A0ABZ3FN62</accession>
<dbReference type="Proteomes" id="UP001442841">
    <property type="component" value="Chromosome"/>
</dbReference>
<name>A0ABZ3FN62_9ACTN</name>
<evidence type="ECO:0000256" key="1">
    <source>
        <dbReference type="ARBA" id="ARBA00005272"/>
    </source>
</evidence>
<evidence type="ECO:0000313" key="10">
    <source>
        <dbReference type="Proteomes" id="UP001442841"/>
    </source>
</evidence>
<evidence type="ECO:0000256" key="2">
    <source>
        <dbReference type="ARBA" id="ARBA00012637"/>
    </source>
</evidence>
<dbReference type="Gene3D" id="3.50.50.100">
    <property type="match status" value="1"/>
</dbReference>
<dbReference type="PANTHER" id="PTHR43706">
    <property type="entry name" value="NADH DEHYDROGENASE"/>
    <property type="match status" value="1"/>
</dbReference>
<organism evidence="9 10">
    <name type="scientific">Ammonicoccus fulvus</name>
    <dbReference type="NCBI Taxonomy" id="3138240"/>
    <lineage>
        <taxon>Bacteria</taxon>
        <taxon>Bacillati</taxon>
        <taxon>Actinomycetota</taxon>
        <taxon>Actinomycetes</taxon>
        <taxon>Propionibacteriales</taxon>
        <taxon>Propionibacteriaceae</taxon>
        <taxon>Ammonicoccus</taxon>
    </lineage>
</organism>
<dbReference type="PANTHER" id="PTHR43706:SF47">
    <property type="entry name" value="EXTERNAL NADH-UBIQUINONE OXIDOREDUCTASE 1, MITOCHONDRIAL-RELATED"/>
    <property type="match status" value="1"/>
</dbReference>
<evidence type="ECO:0000256" key="4">
    <source>
        <dbReference type="ARBA" id="ARBA00022827"/>
    </source>
</evidence>
<keyword evidence="3" id="KW-0285">Flavoprotein</keyword>
<sequence>MAKVRAVIVGGGFGGLRAAEELARHGCSVTLIDRNAYSTFQPLLYQVATGGLNPGDITYSLRSFTGRFRRTMRFRRATVTGIDTGQRRVITDVGDPIPYDYLVLAAGVGANYFGIPGAAEHARAIYTRAEALEVRDLVFGRIEALTVADPGSSVSMVVVGGGATGVEMAGALAEMKQQGLPIAYPEIAPDRVRIILVEMGPQLLAPFRRRLRNYTLKQVQKRGVDVRLNTGIEAVHADSVTLSDGTTEQADVVIWGAGIGGHSEVADWGLVQGAGGRLVVDDDLRASGQDRIFAVGDCAITPENPLPQVAQPAIQMGLHAARMILALEAGETTRPFAYADRGSMATIGRSAAVVELPVGPNLTGFPAWLAWVVLHLAYLLGGRNRIAAMVNLGFRYLMYPRSANAIIGDLDRDLPQLER</sequence>
<gene>
    <name evidence="9" type="ORF">AADG42_01810</name>
</gene>